<dbReference type="GO" id="GO:0008236">
    <property type="term" value="F:serine-type peptidase activity"/>
    <property type="evidence" value="ECO:0007669"/>
    <property type="project" value="InterPro"/>
</dbReference>
<protein>
    <recommendedName>
        <fullName evidence="2">Tail specific protease domain-containing protein</fullName>
    </recommendedName>
</protein>
<dbReference type="PANTHER" id="PTHR32060">
    <property type="entry name" value="TAIL-SPECIFIC PROTEASE"/>
    <property type="match status" value="1"/>
</dbReference>
<comment type="caution">
    <text evidence="3">The sequence shown here is derived from an EMBL/GenBank/DDBJ whole genome shotgun (WGS) entry which is preliminary data.</text>
</comment>
<keyword evidence="1" id="KW-0732">Signal</keyword>
<feature type="signal peptide" evidence="1">
    <location>
        <begin position="1"/>
        <end position="22"/>
    </location>
</feature>
<accession>A0A832I4Y4</accession>
<dbReference type="InterPro" id="IPR029045">
    <property type="entry name" value="ClpP/crotonase-like_dom_sf"/>
</dbReference>
<organism evidence="3">
    <name type="scientific">Pseudothermotoga hypogea</name>
    <dbReference type="NCBI Taxonomy" id="57487"/>
    <lineage>
        <taxon>Bacteria</taxon>
        <taxon>Thermotogati</taxon>
        <taxon>Thermotogota</taxon>
        <taxon>Thermotogae</taxon>
        <taxon>Thermotogales</taxon>
        <taxon>Thermotogaceae</taxon>
        <taxon>Pseudothermotoga</taxon>
    </lineage>
</organism>
<evidence type="ECO:0000256" key="1">
    <source>
        <dbReference type="SAM" id="SignalP"/>
    </source>
</evidence>
<dbReference type="Gene3D" id="3.90.226.10">
    <property type="entry name" value="2-enoyl-CoA Hydratase, Chain A, domain 1"/>
    <property type="match status" value="1"/>
</dbReference>
<feature type="chain" id="PRO_5032446469" description="Tail specific protease domain-containing protein" evidence="1">
    <location>
        <begin position="23"/>
        <end position="468"/>
    </location>
</feature>
<dbReference type="SMART" id="SM00245">
    <property type="entry name" value="TSPc"/>
    <property type="match status" value="1"/>
</dbReference>
<reference evidence="3" key="1">
    <citation type="journal article" date="2020" name="mSystems">
        <title>Genome- and Community-Level Interaction Insights into Carbon Utilization and Element Cycling Functions of Hydrothermarchaeota in Hydrothermal Sediment.</title>
        <authorList>
            <person name="Zhou Z."/>
            <person name="Liu Y."/>
            <person name="Xu W."/>
            <person name="Pan J."/>
            <person name="Luo Z.H."/>
            <person name="Li M."/>
        </authorList>
    </citation>
    <scope>NUCLEOTIDE SEQUENCE [LARGE SCALE GENOMIC DNA]</scope>
    <source>
        <strain evidence="3">SpSt-86</strain>
    </source>
</reference>
<dbReference type="CDD" id="cd07563">
    <property type="entry name" value="Peptidase_S41_IRBP"/>
    <property type="match status" value="1"/>
</dbReference>
<name>A0A832I4Y4_9THEM</name>
<dbReference type="AlphaFoldDB" id="A0A832I4Y4"/>
<dbReference type="Pfam" id="PF03572">
    <property type="entry name" value="Peptidase_S41"/>
    <property type="match status" value="1"/>
</dbReference>
<dbReference type="GO" id="GO:0004175">
    <property type="term" value="F:endopeptidase activity"/>
    <property type="evidence" value="ECO:0007669"/>
    <property type="project" value="TreeGrafter"/>
</dbReference>
<dbReference type="InterPro" id="IPR005151">
    <property type="entry name" value="Tail-specific_protease"/>
</dbReference>
<sequence>MVSIRMRSVVFLLFLIGSCAIAQMFSADEVLQDAEFVYQKLKDVHVNIFHTFSEIEAEEEFSKLKSRLSAQQYLGLHEAFKLLSEFVALFKDGHTYLSITDQFYEYLDADGKIVPILVSFTDEGIIILADVEGKINEPCLLMSLNGIPAEELKDEILRMISYEKVSFAYVKASKLFHQYCWVIFKEPESFGVEYSTKQGVQHKIELAPVSFEEYKTRRDQLNLSNEKLWDFSTAGENTAILRIDTFGSYYEKDLKQFIKEAFERVKREGIQNLIIDLRENGGGDSRIAEYLYSFISDKPYRIYAEVHVKYSDDAIRKLKIFDPLLLFRIKVLKQETIVYRNSLKKPKKNDLLFNGNIFVLTGSQTFSAATDFAAMMKDLKIATIVGEETGGLASSYGDVLPLTLPNTGLRLGVSFKYFVRCGGFDDKRGVIPDVVIRADPHSVLQGVDQAVQAVLEIVRSDDRAKERR</sequence>
<dbReference type="EMBL" id="DTKQ01000014">
    <property type="protein sequence ID" value="HGZ78688.1"/>
    <property type="molecule type" value="Genomic_DNA"/>
</dbReference>
<gene>
    <name evidence="3" type="ORF">ENW55_01730</name>
</gene>
<dbReference type="SUPFAM" id="SSF52096">
    <property type="entry name" value="ClpP/crotonase"/>
    <property type="match status" value="1"/>
</dbReference>
<dbReference type="PANTHER" id="PTHR32060:SF22">
    <property type="entry name" value="CARBOXYL-TERMINAL-PROCESSING PEPTIDASE 3, CHLOROPLASTIC"/>
    <property type="match status" value="1"/>
</dbReference>
<evidence type="ECO:0000313" key="3">
    <source>
        <dbReference type="EMBL" id="HGZ78688.1"/>
    </source>
</evidence>
<dbReference type="PROSITE" id="PS51257">
    <property type="entry name" value="PROKAR_LIPOPROTEIN"/>
    <property type="match status" value="1"/>
</dbReference>
<dbReference type="GO" id="GO:0006508">
    <property type="term" value="P:proteolysis"/>
    <property type="evidence" value="ECO:0007669"/>
    <property type="project" value="InterPro"/>
</dbReference>
<evidence type="ECO:0000259" key="2">
    <source>
        <dbReference type="SMART" id="SM00245"/>
    </source>
</evidence>
<feature type="domain" description="Tail specific protease" evidence="2">
    <location>
        <begin position="192"/>
        <end position="437"/>
    </location>
</feature>
<proteinExistence type="predicted"/>